<dbReference type="EMBL" id="BK016181">
    <property type="protein sequence ID" value="DAG00492.1"/>
    <property type="molecule type" value="Genomic_DNA"/>
</dbReference>
<evidence type="ECO:0000313" key="1">
    <source>
        <dbReference type="EMBL" id="DAG00492.1"/>
    </source>
</evidence>
<organism evidence="1">
    <name type="scientific">Microviridae sp. ct05d3</name>
    <dbReference type="NCBI Taxonomy" id="2824982"/>
    <lineage>
        <taxon>Viruses</taxon>
        <taxon>Monodnaviria</taxon>
        <taxon>Sangervirae</taxon>
        <taxon>Phixviricota</taxon>
        <taxon>Malgrandaviricetes</taxon>
        <taxon>Petitvirales</taxon>
        <taxon>Microviridae</taxon>
    </lineage>
</organism>
<reference evidence="1" key="1">
    <citation type="journal article" date="2021" name="Proc. Natl. Acad. Sci. U.S.A.">
        <title>A Catalog of Tens of Thousands of Viruses from Human Metagenomes Reveals Hidden Associations with Chronic Diseases.</title>
        <authorList>
            <person name="Tisza M.J."/>
            <person name="Buck C.B."/>
        </authorList>
    </citation>
    <scope>NUCLEOTIDE SEQUENCE</scope>
    <source>
        <strain evidence="1">Ct05d3</strain>
    </source>
</reference>
<accession>A0A8S5V1C7</accession>
<sequence length="31" mass="3672">MDKWTKVLAILQLVDEFIVPLVERIKKIFGK</sequence>
<proteinExistence type="predicted"/>
<name>A0A8S5V1C7_9VIRU</name>
<protein>
    <submittedName>
        <fullName evidence="1">Uncharacterized protein</fullName>
    </submittedName>
</protein>